<dbReference type="RefSeq" id="WP_097059232.1">
    <property type="nucleotide sequence ID" value="NZ_BMLC01000002.1"/>
</dbReference>
<keyword evidence="2" id="KW-1185">Reference proteome</keyword>
<dbReference type="AlphaFoldDB" id="A0A2C8Y5Q2"/>
<evidence type="ECO:0000313" key="1">
    <source>
        <dbReference type="EMBL" id="SOE45486.1"/>
    </source>
</evidence>
<sequence>MKTMTCRQLGGPCDLELNAETADQIIKDQDQHLKQAVKDEDATHDAARLEMKNRWKHPRQSMEWYSNTKKAFASLPER</sequence>
<name>A0A2C8Y5Q2_9MICO</name>
<dbReference type="EMBL" id="OCST01000001">
    <property type="protein sequence ID" value="SOE45486.1"/>
    <property type="molecule type" value="Genomic_DNA"/>
</dbReference>
<proteinExistence type="predicted"/>
<accession>A0A2C8Y5Q2</accession>
<dbReference type="OrthoDB" id="1450972at2"/>
<reference evidence="1 2" key="1">
    <citation type="submission" date="2017-09" db="EMBL/GenBank/DDBJ databases">
        <authorList>
            <person name="Ehlers B."/>
            <person name="Leendertz F.H."/>
        </authorList>
    </citation>
    <scope>NUCLEOTIDE SEQUENCE [LARGE SCALE GENOMIC DNA]</scope>
    <source>
        <strain evidence="1 2">CGMCC 1.05381</strain>
    </source>
</reference>
<dbReference type="InterPro" id="IPR009409">
    <property type="entry name" value="DUF1059"/>
</dbReference>
<protein>
    <recommendedName>
        <fullName evidence="3">DUF1059 domain-containing protein</fullName>
    </recommendedName>
</protein>
<evidence type="ECO:0000313" key="2">
    <source>
        <dbReference type="Proteomes" id="UP000219440"/>
    </source>
</evidence>
<dbReference type="Pfam" id="PF06348">
    <property type="entry name" value="DUF1059"/>
    <property type="match status" value="1"/>
</dbReference>
<evidence type="ECO:0008006" key="3">
    <source>
        <dbReference type="Google" id="ProtNLM"/>
    </source>
</evidence>
<gene>
    <name evidence="1" type="ORF">SAMN06296378_0013</name>
</gene>
<dbReference type="Proteomes" id="UP000219440">
    <property type="component" value="Unassembled WGS sequence"/>
</dbReference>
<organism evidence="1 2">
    <name type="scientific">Salinibacterium xinjiangense</name>
    <dbReference type="NCBI Taxonomy" id="386302"/>
    <lineage>
        <taxon>Bacteria</taxon>
        <taxon>Bacillati</taxon>
        <taxon>Actinomycetota</taxon>
        <taxon>Actinomycetes</taxon>
        <taxon>Micrococcales</taxon>
        <taxon>Microbacteriaceae</taxon>
        <taxon>Salinibacterium</taxon>
    </lineage>
</organism>